<evidence type="ECO:0000256" key="2">
    <source>
        <dbReference type="ARBA" id="ARBA00012588"/>
    </source>
</evidence>
<accession>A0AAP0KIP0</accession>
<protein>
    <recommendedName>
        <fullName evidence="2">starch synthase</fullName>
        <ecNumber evidence="2">2.4.1.21</ecNumber>
    </recommendedName>
</protein>
<dbReference type="AlphaFoldDB" id="A0AAP0KIP0"/>
<evidence type="ECO:0000313" key="6">
    <source>
        <dbReference type="Proteomes" id="UP001417504"/>
    </source>
</evidence>
<sequence length="435" mass="49227">MATTTTTQSLFFPIQDWRARAITDRPFSNARLTIPSPRFVPISCKMRRNFSSPQKRQQAKKMSPEDVPMDDSFQPNDSEDHTEKIDPENLDASLPVINFKNENHGSSDAERSGAEANAADTISSSSQNLPINETSQPNDNEDDEGHLITTDTSINPAQESTFGGEEHANSLVKSIDSSEFHEVENSGKREQFSNIQLDDLIGLIKNAEKNILLLNQARIRALEDLDIILTEKEALQGEINILETKLAETDARIKVATQEKVHVELLESQLEKLKNELSERHAIDGVEHVINENDGKQPVAVFHSLQKELKSLRKDNLSLKADVETLKEILNKVKETDERVEALEKERSSLAVSVKDLEFKLTVANDEVSRISNLKKECMDLWEKVEDLQGLLDSATKQADQAISTLQETRDLRKKVTDWKNLWKKQIHTGYRLRK</sequence>
<dbReference type="EC" id="2.4.1.21" evidence="2"/>
<feature type="region of interest" description="Disordered" evidence="4">
    <location>
        <begin position="44"/>
        <end position="149"/>
    </location>
</feature>
<comment type="caution">
    <text evidence="5">The sequence shown here is derived from an EMBL/GenBank/DDBJ whole genome shotgun (WGS) entry which is preliminary data.</text>
</comment>
<proteinExistence type="predicted"/>
<comment type="catalytic activity">
    <reaction evidence="1">
        <text>[(1-&gt;4)-alpha-D-glucosyl](n) + ADP-alpha-D-glucose = [(1-&gt;4)-alpha-D-glucosyl](n+1) + ADP + H(+)</text>
        <dbReference type="Rhea" id="RHEA:18189"/>
        <dbReference type="Rhea" id="RHEA-COMP:9584"/>
        <dbReference type="Rhea" id="RHEA-COMP:9587"/>
        <dbReference type="ChEBI" id="CHEBI:15378"/>
        <dbReference type="ChEBI" id="CHEBI:15444"/>
        <dbReference type="ChEBI" id="CHEBI:57498"/>
        <dbReference type="ChEBI" id="CHEBI:456216"/>
        <dbReference type="EC" id="2.4.1.21"/>
    </reaction>
</comment>
<feature type="coiled-coil region" evidence="3">
    <location>
        <begin position="385"/>
        <end position="412"/>
    </location>
</feature>
<dbReference type="PANTHER" id="PTHR46083">
    <property type="match status" value="1"/>
</dbReference>
<evidence type="ECO:0000256" key="3">
    <source>
        <dbReference type="SAM" id="Coils"/>
    </source>
</evidence>
<dbReference type="Proteomes" id="UP001417504">
    <property type="component" value="Unassembled WGS sequence"/>
</dbReference>
<dbReference type="PANTHER" id="PTHR46083:SF2">
    <property type="entry name" value="STARCH SYNTHASE 4, CHLOROPLASTIC_AMYLOPLASTIC-RELATED"/>
    <property type="match status" value="1"/>
</dbReference>
<name>A0AAP0KIP0_9MAGN</name>
<keyword evidence="3" id="KW-0175">Coiled coil</keyword>
<keyword evidence="6" id="KW-1185">Reference proteome</keyword>
<evidence type="ECO:0000313" key="5">
    <source>
        <dbReference type="EMBL" id="KAK9153253.1"/>
    </source>
</evidence>
<feature type="compositionally biased region" description="Basic and acidic residues" evidence="4">
    <location>
        <begin position="78"/>
        <end position="87"/>
    </location>
</feature>
<dbReference type="EMBL" id="JBBNAE010000001">
    <property type="protein sequence ID" value="KAK9153253.1"/>
    <property type="molecule type" value="Genomic_DNA"/>
</dbReference>
<evidence type="ECO:0000256" key="4">
    <source>
        <dbReference type="SAM" id="MobiDB-lite"/>
    </source>
</evidence>
<organism evidence="5 6">
    <name type="scientific">Stephania japonica</name>
    <dbReference type="NCBI Taxonomy" id="461633"/>
    <lineage>
        <taxon>Eukaryota</taxon>
        <taxon>Viridiplantae</taxon>
        <taxon>Streptophyta</taxon>
        <taxon>Embryophyta</taxon>
        <taxon>Tracheophyta</taxon>
        <taxon>Spermatophyta</taxon>
        <taxon>Magnoliopsida</taxon>
        <taxon>Ranunculales</taxon>
        <taxon>Menispermaceae</taxon>
        <taxon>Menispermoideae</taxon>
        <taxon>Cissampelideae</taxon>
        <taxon>Stephania</taxon>
    </lineage>
</organism>
<feature type="coiled-coil region" evidence="3">
    <location>
        <begin position="197"/>
        <end position="353"/>
    </location>
</feature>
<feature type="compositionally biased region" description="Polar residues" evidence="4">
    <location>
        <begin position="120"/>
        <end position="138"/>
    </location>
</feature>
<feature type="compositionally biased region" description="Basic and acidic residues" evidence="4">
    <location>
        <begin position="101"/>
        <end position="113"/>
    </location>
</feature>
<dbReference type="GO" id="GO:0009011">
    <property type="term" value="F:alpha-1,4-glucan glucosyltransferase (ADP-glucose donor) activity"/>
    <property type="evidence" value="ECO:0007669"/>
    <property type="project" value="UniProtKB-EC"/>
</dbReference>
<evidence type="ECO:0000256" key="1">
    <source>
        <dbReference type="ARBA" id="ARBA00001478"/>
    </source>
</evidence>
<gene>
    <name evidence="5" type="ORF">Sjap_000733</name>
</gene>
<reference evidence="5 6" key="1">
    <citation type="submission" date="2024-01" db="EMBL/GenBank/DDBJ databases">
        <title>Genome assemblies of Stephania.</title>
        <authorList>
            <person name="Yang L."/>
        </authorList>
    </citation>
    <scope>NUCLEOTIDE SEQUENCE [LARGE SCALE GENOMIC DNA]</scope>
    <source>
        <strain evidence="5">QJT</strain>
        <tissue evidence="5">Leaf</tissue>
    </source>
</reference>